<dbReference type="EMBL" id="JABEPQ010000001">
    <property type="protein sequence ID" value="NNM45304.1"/>
    <property type="molecule type" value="Genomic_DNA"/>
</dbReference>
<evidence type="ECO:0000313" key="5">
    <source>
        <dbReference type="Proteomes" id="UP000588586"/>
    </source>
</evidence>
<feature type="compositionally biased region" description="Pro residues" evidence="2">
    <location>
        <begin position="1"/>
        <end position="10"/>
    </location>
</feature>
<feature type="region of interest" description="Disordered" evidence="2">
    <location>
        <begin position="1"/>
        <end position="25"/>
    </location>
</feature>
<sequence length="528" mass="54298">MAPTTSPPSVPGYRLGEPLGRGGTGGVWAATRERDQRDVAVKVVPLVGEDDGAQAARELAVLAQVEVDGLVPFHEALALDTDPPALAVVLDRVGGGTLASAVSARGHLSVGESVTVLAPVARALSELHALGVVHGDVSPGNVLLRLDGRPLLADLGVARVAGDGDRMAWGTDGFVAPEVLDGGRAGASADVYAVGALAWWCVTGAAPGIAALRPPIQEVLPGLPVAWAELTSRALAGDPGLRPSAAELALGYFDAAPCEPLRMTVGGDETSLLTHRIRAGSADPGGRPATEKPPSRVESLRRAVGTGSARLAGLVDRRRRPGLVDLRRGPAPARHRGSTAGGGRRLALGGLAFVLATAGAGLLLHQAGDGQAAAGPRVPRVATSPVPTTATRVVQDRRAPSRNLAQLVAALANERAEVMNTGDATRLASLDAPGSEALAQDTRTLRQVRDRNAHYAGVRLTVGVARLVSVSPSRAEVDARVDTAAYDVVTASSTRRMPAATGAQLRFTLVWHDGRWKVSSVREPGAVS</sequence>
<evidence type="ECO:0000256" key="1">
    <source>
        <dbReference type="PROSITE-ProRule" id="PRU10141"/>
    </source>
</evidence>
<dbReference type="CDD" id="cd14014">
    <property type="entry name" value="STKc_PknB_like"/>
    <property type="match status" value="1"/>
</dbReference>
<dbReference type="RefSeq" id="WP_171242342.1">
    <property type="nucleotide sequence ID" value="NZ_JABEPQ010000001.1"/>
</dbReference>
<evidence type="ECO:0000313" key="4">
    <source>
        <dbReference type="EMBL" id="NNM45304.1"/>
    </source>
</evidence>
<dbReference type="Pfam" id="PF00069">
    <property type="entry name" value="Pkinase"/>
    <property type="match status" value="1"/>
</dbReference>
<dbReference type="GO" id="GO:0005524">
    <property type="term" value="F:ATP binding"/>
    <property type="evidence" value="ECO:0007669"/>
    <property type="project" value="UniProtKB-UniRule"/>
</dbReference>
<proteinExistence type="predicted"/>
<dbReference type="SUPFAM" id="SSF56112">
    <property type="entry name" value="Protein kinase-like (PK-like)"/>
    <property type="match status" value="1"/>
</dbReference>
<evidence type="ECO:0000256" key="2">
    <source>
        <dbReference type="SAM" id="MobiDB-lite"/>
    </source>
</evidence>
<feature type="region of interest" description="Disordered" evidence="2">
    <location>
        <begin position="278"/>
        <end position="297"/>
    </location>
</feature>
<dbReference type="PANTHER" id="PTHR44329:SF214">
    <property type="entry name" value="PROTEIN KINASE DOMAIN-CONTAINING PROTEIN"/>
    <property type="match status" value="1"/>
</dbReference>
<reference evidence="4 5" key="1">
    <citation type="submission" date="2020-04" db="EMBL/GenBank/DDBJ databases">
        <title>Knoellia sp. isolate from air conditioner.</title>
        <authorList>
            <person name="Chea S."/>
            <person name="Kim D.-U."/>
        </authorList>
    </citation>
    <scope>NUCLEOTIDE SEQUENCE [LARGE SCALE GENOMIC DNA]</scope>
    <source>
        <strain evidence="4 5">DB2414S</strain>
    </source>
</reference>
<dbReference type="PROSITE" id="PS00107">
    <property type="entry name" value="PROTEIN_KINASE_ATP"/>
    <property type="match status" value="1"/>
</dbReference>
<dbReference type="GO" id="GO:0004674">
    <property type="term" value="F:protein serine/threonine kinase activity"/>
    <property type="evidence" value="ECO:0007669"/>
    <property type="project" value="TreeGrafter"/>
</dbReference>
<accession>A0A849HFB2</accession>
<feature type="binding site" evidence="1">
    <location>
        <position position="42"/>
    </location>
    <ligand>
        <name>ATP</name>
        <dbReference type="ChEBI" id="CHEBI:30616"/>
    </ligand>
</feature>
<dbReference type="InterPro" id="IPR051681">
    <property type="entry name" value="Ser/Thr_Kinases-Pseudokinases"/>
</dbReference>
<dbReference type="InterPro" id="IPR000719">
    <property type="entry name" value="Prot_kinase_dom"/>
</dbReference>
<keyword evidence="1" id="KW-0067">ATP-binding</keyword>
<dbReference type="InterPro" id="IPR017441">
    <property type="entry name" value="Protein_kinase_ATP_BS"/>
</dbReference>
<keyword evidence="4" id="KW-0418">Kinase</keyword>
<dbReference type="Proteomes" id="UP000588586">
    <property type="component" value="Unassembled WGS sequence"/>
</dbReference>
<dbReference type="AlphaFoldDB" id="A0A849HFB2"/>
<evidence type="ECO:0000259" key="3">
    <source>
        <dbReference type="PROSITE" id="PS50011"/>
    </source>
</evidence>
<keyword evidence="1" id="KW-0547">Nucleotide-binding</keyword>
<dbReference type="Gene3D" id="3.10.450.50">
    <property type="match status" value="1"/>
</dbReference>
<organism evidence="4 5">
    <name type="scientific">Knoellia koreensis</name>
    <dbReference type="NCBI Taxonomy" id="2730921"/>
    <lineage>
        <taxon>Bacteria</taxon>
        <taxon>Bacillati</taxon>
        <taxon>Actinomycetota</taxon>
        <taxon>Actinomycetes</taxon>
        <taxon>Micrococcales</taxon>
        <taxon>Intrasporangiaceae</taxon>
        <taxon>Knoellia</taxon>
    </lineage>
</organism>
<comment type="caution">
    <text evidence="4">The sequence shown here is derived from an EMBL/GenBank/DDBJ whole genome shotgun (WGS) entry which is preliminary data.</text>
</comment>
<keyword evidence="5" id="KW-1185">Reference proteome</keyword>
<keyword evidence="4" id="KW-0808">Transferase</keyword>
<dbReference type="Gene3D" id="1.10.510.10">
    <property type="entry name" value="Transferase(Phosphotransferase) domain 1"/>
    <property type="match status" value="1"/>
</dbReference>
<dbReference type="PANTHER" id="PTHR44329">
    <property type="entry name" value="SERINE/THREONINE-PROTEIN KINASE TNNI3K-RELATED"/>
    <property type="match status" value="1"/>
</dbReference>
<dbReference type="PROSITE" id="PS00109">
    <property type="entry name" value="PROTEIN_KINASE_TYR"/>
    <property type="match status" value="1"/>
</dbReference>
<dbReference type="InterPro" id="IPR008266">
    <property type="entry name" value="Tyr_kinase_AS"/>
</dbReference>
<protein>
    <submittedName>
        <fullName evidence="4">Protein kinase</fullName>
    </submittedName>
</protein>
<gene>
    <name evidence="4" type="ORF">HJG52_04705</name>
</gene>
<dbReference type="PROSITE" id="PS50011">
    <property type="entry name" value="PROTEIN_KINASE_DOM"/>
    <property type="match status" value="1"/>
</dbReference>
<feature type="domain" description="Protein kinase" evidence="3">
    <location>
        <begin position="13"/>
        <end position="253"/>
    </location>
</feature>
<dbReference type="Gene3D" id="3.30.200.20">
    <property type="entry name" value="Phosphorylase Kinase, domain 1"/>
    <property type="match status" value="1"/>
</dbReference>
<name>A0A849HFB2_9MICO</name>
<dbReference type="InterPro" id="IPR011009">
    <property type="entry name" value="Kinase-like_dom_sf"/>
</dbReference>